<protein>
    <submittedName>
        <fullName evidence="1">Uncharacterized protein</fullName>
    </submittedName>
</protein>
<proteinExistence type="predicted"/>
<reference evidence="1" key="2">
    <citation type="submission" date="2014-07" db="EMBL/GenBank/DDBJ databases">
        <authorList>
            <person name="Hull J."/>
        </authorList>
    </citation>
    <scope>NUCLEOTIDE SEQUENCE</scope>
</reference>
<reference evidence="1" key="1">
    <citation type="journal article" date="2014" name="PLoS ONE">
        <title>Transcriptome-Based Identification of ABC Transporters in the Western Tarnished Plant Bug Lygus hesperus.</title>
        <authorList>
            <person name="Hull J.J."/>
            <person name="Chaney K."/>
            <person name="Geib S.M."/>
            <person name="Fabrick J.A."/>
            <person name="Brent C.S."/>
            <person name="Walsh D."/>
            <person name="Lavine L.C."/>
        </authorList>
    </citation>
    <scope>NUCLEOTIDE SEQUENCE</scope>
</reference>
<name>A0A0A9W533_LYGHE</name>
<sequence length="228" mass="25404">MDAAQHQQQPLQQSPTQAQVVYDLRKPRTRVVYLDGTRDLCAEVGGTAETCTLFGALDDIKCSVATVLQLLEFDVRSICTRSVHRVQRRLCEQATAFHKLLSGLRELHPMAKLLALRDSDGTHQRLRNLLTALQEVARLYGAGGAEVVPEMQIQLCRSLYHETVESVYGVGWRMAVQTQAVDALDGVRISIESCVEIFLRTVAHLRTMATHKAVQGHTYVIVCGLLRP</sequence>
<dbReference type="EMBL" id="GBHO01040062">
    <property type="protein sequence ID" value="JAG03542.1"/>
    <property type="molecule type" value="Transcribed_RNA"/>
</dbReference>
<accession>A0A0A9W533</accession>
<organism evidence="1">
    <name type="scientific">Lygus hesperus</name>
    <name type="common">Western plant bug</name>
    <dbReference type="NCBI Taxonomy" id="30085"/>
    <lineage>
        <taxon>Eukaryota</taxon>
        <taxon>Metazoa</taxon>
        <taxon>Ecdysozoa</taxon>
        <taxon>Arthropoda</taxon>
        <taxon>Hexapoda</taxon>
        <taxon>Insecta</taxon>
        <taxon>Pterygota</taxon>
        <taxon>Neoptera</taxon>
        <taxon>Paraneoptera</taxon>
        <taxon>Hemiptera</taxon>
        <taxon>Heteroptera</taxon>
        <taxon>Panheteroptera</taxon>
        <taxon>Cimicomorpha</taxon>
        <taxon>Miridae</taxon>
        <taxon>Mirini</taxon>
        <taxon>Lygus</taxon>
    </lineage>
</organism>
<evidence type="ECO:0000313" key="1">
    <source>
        <dbReference type="EMBL" id="JAG03542.1"/>
    </source>
</evidence>
<dbReference type="AlphaFoldDB" id="A0A0A9W533"/>
<gene>
    <name evidence="1" type="ORF">CM83_8271</name>
</gene>